<dbReference type="InterPro" id="IPR036249">
    <property type="entry name" value="Thioredoxin-like_sf"/>
</dbReference>
<keyword evidence="3" id="KW-1185">Reference proteome</keyword>
<dbReference type="PANTHER" id="PTHR34386:SF1">
    <property type="entry name" value="GLUTAREDOXIN-LIKE PROTEIN NRDH"/>
    <property type="match status" value="1"/>
</dbReference>
<dbReference type="GO" id="GO:0045454">
    <property type="term" value="P:cell redox homeostasis"/>
    <property type="evidence" value="ECO:0007669"/>
    <property type="project" value="TreeGrafter"/>
</dbReference>
<dbReference type="AlphaFoldDB" id="E0I7X5"/>
<dbReference type="SUPFAM" id="SSF52833">
    <property type="entry name" value="Thioredoxin-like"/>
    <property type="match status" value="1"/>
</dbReference>
<dbReference type="STRING" id="717606.PaecuDRAFT_1726"/>
<proteinExistence type="predicted"/>
<dbReference type="PROSITE" id="PS51354">
    <property type="entry name" value="GLUTAREDOXIN_2"/>
    <property type="match status" value="1"/>
</dbReference>
<protein>
    <submittedName>
        <fullName evidence="2">Glutaredoxin</fullName>
    </submittedName>
</protein>
<dbReference type="RefSeq" id="WP_006037737.1">
    <property type="nucleotide sequence ID" value="NZ_AEDD01000004.1"/>
</dbReference>
<dbReference type="Pfam" id="PF00462">
    <property type="entry name" value="Glutaredoxin"/>
    <property type="match status" value="1"/>
</dbReference>
<dbReference type="CDD" id="cd02976">
    <property type="entry name" value="NrdH"/>
    <property type="match status" value="1"/>
</dbReference>
<feature type="domain" description="Glutaredoxin" evidence="1">
    <location>
        <begin position="7"/>
        <end position="63"/>
    </location>
</feature>
<dbReference type="OrthoDB" id="2192230at2"/>
<dbReference type="InterPro" id="IPR002109">
    <property type="entry name" value="Glutaredoxin"/>
</dbReference>
<accession>E0I7X5</accession>
<dbReference type="Proteomes" id="UP000005387">
    <property type="component" value="Unassembled WGS sequence"/>
</dbReference>
<name>E0I7X5_9BACL</name>
<dbReference type="Gene3D" id="3.40.30.10">
    <property type="entry name" value="Glutaredoxin"/>
    <property type="match status" value="1"/>
</dbReference>
<dbReference type="PANTHER" id="PTHR34386">
    <property type="entry name" value="GLUTAREDOXIN"/>
    <property type="match status" value="1"/>
</dbReference>
<gene>
    <name evidence="2" type="ORF">PaecuDRAFT_1726</name>
</gene>
<evidence type="ECO:0000313" key="3">
    <source>
        <dbReference type="Proteomes" id="UP000005387"/>
    </source>
</evidence>
<dbReference type="eggNOG" id="COG0695">
    <property type="taxonomic scope" value="Bacteria"/>
</dbReference>
<organism evidence="2 3">
    <name type="scientific">Paenibacillus curdlanolyticus YK9</name>
    <dbReference type="NCBI Taxonomy" id="717606"/>
    <lineage>
        <taxon>Bacteria</taxon>
        <taxon>Bacillati</taxon>
        <taxon>Bacillota</taxon>
        <taxon>Bacilli</taxon>
        <taxon>Bacillales</taxon>
        <taxon>Paenibacillaceae</taxon>
        <taxon>Paenibacillus</taxon>
    </lineage>
</organism>
<reference evidence="2 3" key="1">
    <citation type="submission" date="2010-07" db="EMBL/GenBank/DDBJ databases">
        <title>The draft genome of Paenibacillus curdlanolyticus YK9.</title>
        <authorList>
            <consortium name="US DOE Joint Genome Institute (JGI-PGF)"/>
            <person name="Lucas S."/>
            <person name="Copeland A."/>
            <person name="Lapidus A."/>
            <person name="Cheng J.-F."/>
            <person name="Bruce D."/>
            <person name="Goodwin L."/>
            <person name="Pitluck S."/>
            <person name="Land M.L."/>
            <person name="Hauser L."/>
            <person name="Chang Y.-J."/>
            <person name="Jeffries C."/>
            <person name="Anderson I.J."/>
            <person name="Johnson E."/>
            <person name="Loganathan U."/>
            <person name="Mulhopadhyay B."/>
            <person name="Kyrpides N."/>
            <person name="Woyke T.J."/>
        </authorList>
    </citation>
    <scope>NUCLEOTIDE SEQUENCE [LARGE SCALE GENOMIC DNA]</scope>
    <source>
        <strain evidence="2 3">YK9</strain>
    </source>
</reference>
<dbReference type="GO" id="GO:0009055">
    <property type="term" value="F:electron transfer activity"/>
    <property type="evidence" value="ECO:0007669"/>
    <property type="project" value="TreeGrafter"/>
</dbReference>
<evidence type="ECO:0000259" key="1">
    <source>
        <dbReference type="Pfam" id="PF00462"/>
    </source>
</evidence>
<dbReference type="EMBL" id="AEDD01000004">
    <property type="protein sequence ID" value="EFM11280.1"/>
    <property type="molecule type" value="Genomic_DNA"/>
</dbReference>
<sequence>MSSNQKVVLWSKTGCHHCAQVKSLLEANNIAYENVSVDNNDALRDVLEVKYGIRYVPVVEVGGAGKFEAWTDLDLEHLQTLVGAVKVG</sequence>
<dbReference type="InterPro" id="IPR051548">
    <property type="entry name" value="Grx-like_ET"/>
</dbReference>
<evidence type="ECO:0000313" key="2">
    <source>
        <dbReference type="EMBL" id="EFM11280.1"/>
    </source>
</evidence>